<sequence>MPAPTHPVAAAVAGAAAVTTITVSIPDNMVGAILGRGGATINELQASGRRTSGARINVSQRGDFIPGTSNRTVTITGSPAAAQAAQFLITHRIQAAASEAMQRQQQQQGGGR</sequence>
<organism evidence="4 5">
    <name type="scientific">Tribonema minus</name>
    <dbReference type="NCBI Taxonomy" id="303371"/>
    <lineage>
        <taxon>Eukaryota</taxon>
        <taxon>Sar</taxon>
        <taxon>Stramenopiles</taxon>
        <taxon>Ochrophyta</taxon>
        <taxon>PX clade</taxon>
        <taxon>Xanthophyceae</taxon>
        <taxon>Tribonematales</taxon>
        <taxon>Tribonemataceae</taxon>
        <taxon>Tribonema</taxon>
    </lineage>
</organism>
<comment type="caution">
    <text evidence="4">The sequence shown here is derived from an EMBL/GenBank/DDBJ whole genome shotgun (WGS) entry which is preliminary data.</text>
</comment>
<proteinExistence type="predicted"/>
<dbReference type="InterPro" id="IPR004087">
    <property type="entry name" value="KH_dom"/>
</dbReference>
<dbReference type="AlphaFoldDB" id="A0A836CCL5"/>
<dbReference type="EMBL" id="JAFCMP010000333">
    <property type="protein sequence ID" value="KAG5181435.1"/>
    <property type="molecule type" value="Genomic_DNA"/>
</dbReference>
<dbReference type="InterPro" id="IPR004088">
    <property type="entry name" value="KH_dom_type_1"/>
</dbReference>
<evidence type="ECO:0000313" key="4">
    <source>
        <dbReference type="EMBL" id="KAG5181435.1"/>
    </source>
</evidence>
<feature type="domain" description="K Homology" evidence="3">
    <location>
        <begin position="17"/>
        <end position="94"/>
    </location>
</feature>
<evidence type="ECO:0000256" key="2">
    <source>
        <dbReference type="PROSITE-ProRule" id="PRU00117"/>
    </source>
</evidence>
<dbReference type="SMART" id="SM00322">
    <property type="entry name" value="KH"/>
    <property type="match status" value="1"/>
</dbReference>
<keyword evidence="2" id="KW-0694">RNA-binding</keyword>
<dbReference type="GO" id="GO:0003723">
    <property type="term" value="F:RNA binding"/>
    <property type="evidence" value="ECO:0007669"/>
    <property type="project" value="UniProtKB-UniRule"/>
</dbReference>
<name>A0A836CCL5_9STRA</name>
<dbReference type="InterPro" id="IPR036612">
    <property type="entry name" value="KH_dom_type_1_sf"/>
</dbReference>
<protein>
    <recommendedName>
        <fullName evidence="3">K Homology domain-containing protein</fullName>
    </recommendedName>
</protein>
<evidence type="ECO:0000259" key="3">
    <source>
        <dbReference type="SMART" id="SM00322"/>
    </source>
</evidence>
<keyword evidence="1" id="KW-0677">Repeat</keyword>
<evidence type="ECO:0000313" key="5">
    <source>
        <dbReference type="Proteomes" id="UP000664859"/>
    </source>
</evidence>
<dbReference type="PROSITE" id="PS50084">
    <property type="entry name" value="KH_TYPE_1"/>
    <property type="match status" value="1"/>
</dbReference>
<dbReference type="Proteomes" id="UP000664859">
    <property type="component" value="Unassembled WGS sequence"/>
</dbReference>
<dbReference type="PANTHER" id="PTHR10288">
    <property type="entry name" value="KH DOMAIN CONTAINING RNA BINDING PROTEIN"/>
    <property type="match status" value="1"/>
</dbReference>
<dbReference type="Pfam" id="PF00013">
    <property type="entry name" value="KH_1"/>
    <property type="match status" value="1"/>
</dbReference>
<dbReference type="OrthoDB" id="199793at2759"/>
<gene>
    <name evidence="4" type="ORF">JKP88DRAFT_182220</name>
</gene>
<accession>A0A836CCL5</accession>
<dbReference type="Gene3D" id="3.30.1370.10">
    <property type="entry name" value="K Homology domain, type 1"/>
    <property type="match status" value="1"/>
</dbReference>
<keyword evidence="5" id="KW-1185">Reference proteome</keyword>
<reference evidence="4" key="1">
    <citation type="submission" date="2021-02" db="EMBL/GenBank/DDBJ databases">
        <title>First Annotated Genome of the Yellow-green Alga Tribonema minus.</title>
        <authorList>
            <person name="Mahan K.M."/>
        </authorList>
    </citation>
    <scope>NUCLEOTIDE SEQUENCE</scope>
    <source>
        <strain evidence="4">UTEX B ZZ1240</strain>
    </source>
</reference>
<dbReference type="SUPFAM" id="SSF54791">
    <property type="entry name" value="Eukaryotic type KH-domain (KH-domain type I)"/>
    <property type="match status" value="1"/>
</dbReference>
<evidence type="ECO:0000256" key="1">
    <source>
        <dbReference type="ARBA" id="ARBA00022737"/>
    </source>
</evidence>